<evidence type="ECO:0000313" key="10">
    <source>
        <dbReference type="Proteomes" id="UP001229421"/>
    </source>
</evidence>
<dbReference type="GO" id="GO:0009626">
    <property type="term" value="P:plant-type hypersensitive response"/>
    <property type="evidence" value="ECO:0007669"/>
    <property type="project" value="UniProtKB-KW"/>
</dbReference>
<proteinExistence type="inferred from homology"/>
<dbReference type="AlphaFoldDB" id="A0AAD8L335"/>
<evidence type="ECO:0000256" key="7">
    <source>
        <dbReference type="SAM" id="MobiDB-lite"/>
    </source>
</evidence>
<gene>
    <name evidence="9" type="ORF">QVD17_10515</name>
</gene>
<dbReference type="PANTHER" id="PTHR45811">
    <property type="entry name" value="COPPER TRANSPORT PROTEIN FAMILY-RELATED"/>
    <property type="match status" value="1"/>
</dbReference>
<evidence type="ECO:0000256" key="6">
    <source>
        <dbReference type="ARBA" id="ARBA00024045"/>
    </source>
</evidence>
<keyword evidence="10" id="KW-1185">Reference proteome</keyword>
<accession>A0AAD8L335</accession>
<dbReference type="InterPro" id="IPR006121">
    <property type="entry name" value="HMA_dom"/>
</dbReference>
<keyword evidence="4" id="KW-0449">Lipoprotein</keyword>
<evidence type="ECO:0000313" key="9">
    <source>
        <dbReference type="EMBL" id="KAK1433603.1"/>
    </source>
</evidence>
<keyword evidence="5" id="KW-0636">Prenylation</keyword>
<evidence type="ECO:0000256" key="4">
    <source>
        <dbReference type="ARBA" id="ARBA00023288"/>
    </source>
</evidence>
<dbReference type="InterPro" id="IPR051863">
    <property type="entry name" value="HIPP"/>
</dbReference>
<evidence type="ECO:0000256" key="3">
    <source>
        <dbReference type="ARBA" id="ARBA00022723"/>
    </source>
</evidence>
<keyword evidence="3" id="KW-0479">Metal-binding</keyword>
<comment type="caution">
    <text evidence="9">The sequence shown here is derived from an EMBL/GenBank/DDBJ whole genome shotgun (WGS) entry which is preliminary data.</text>
</comment>
<dbReference type="PROSITE" id="PS50846">
    <property type="entry name" value="HMA_2"/>
    <property type="match status" value="1"/>
</dbReference>
<sequence>MPVTAKKTVLSVDLVCLKCRKKVMMLISSIERIDSIVLDIAKNTATVTGEADPVTIMRKVRKLIKSASIVSVGPAKEEKKGDKKEEKKDDKKKESLAHSIVPLSHSTCHRCDAWYVVHYHDYTNPCYIL</sequence>
<feature type="compositionally biased region" description="Basic and acidic residues" evidence="7">
    <location>
        <begin position="75"/>
        <end position="95"/>
    </location>
</feature>
<name>A0AAD8L335_TARER</name>
<organism evidence="9 10">
    <name type="scientific">Tagetes erecta</name>
    <name type="common">African marigold</name>
    <dbReference type="NCBI Taxonomy" id="13708"/>
    <lineage>
        <taxon>Eukaryota</taxon>
        <taxon>Viridiplantae</taxon>
        <taxon>Streptophyta</taxon>
        <taxon>Embryophyta</taxon>
        <taxon>Tracheophyta</taxon>
        <taxon>Spermatophyta</taxon>
        <taxon>Magnoliopsida</taxon>
        <taxon>eudicotyledons</taxon>
        <taxon>Gunneridae</taxon>
        <taxon>Pentapetalae</taxon>
        <taxon>asterids</taxon>
        <taxon>campanulids</taxon>
        <taxon>Asterales</taxon>
        <taxon>Asteraceae</taxon>
        <taxon>Asteroideae</taxon>
        <taxon>Heliantheae alliance</taxon>
        <taxon>Tageteae</taxon>
        <taxon>Tagetes</taxon>
    </lineage>
</organism>
<dbReference type="EMBL" id="JAUHHV010000002">
    <property type="protein sequence ID" value="KAK1433603.1"/>
    <property type="molecule type" value="Genomic_DNA"/>
</dbReference>
<protein>
    <recommendedName>
        <fullName evidence="8">HMA domain-containing protein</fullName>
    </recommendedName>
</protein>
<dbReference type="GO" id="GO:0016020">
    <property type="term" value="C:membrane"/>
    <property type="evidence" value="ECO:0007669"/>
    <property type="project" value="UniProtKB-SubCell"/>
</dbReference>
<dbReference type="Pfam" id="PF00403">
    <property type="entry name" value="HMA"/>
    <property type="match status" value="1"/>
</dbReference>
<comment type="similarity">
    <text evidence="6">Belongs to the HIPP family.</text>
</comment>
<comment type="subcellular location">
    <subcellularLocation>
        <location evidence="1">Membrane</location>
        <topology evidence="1">Peripheral membrane protein</topology>
    </subcellularLocation>
</comment>
<dbReference type="PANTHER" id="PTHR45811:SF27">
    <property type="entry name" value="HEAVY METAL-ASSOCIATED ISOPRENYLATED PLANT PROTEIN 3-LIKE"/>
    <property type="match status" value="1"/>
</dbReference>
<dbReference type="GO" id="GO:0046872">
    <property type="term" value="F:metal ion binding"/>
    <property type="evidence" value="ECO:0007669"/>
    <property type="project" value="UniProtKB-KW"/>
</dbReference>
<evidence type="ECO:0000256" key="2">
    <source>
        <dbReference type="ARBA" id="ARBA00022481"/>
    </source>
</evidence>
<dbReference type="SUPFAM" id="SSF55008">
    <property type="entry name" value="HMA, heavy metal-associated domain"/>
    <property type="match status" value="1"/>
</dbReference>
<evidence type="ECO:0000259" key="8">
    <source>
        <dbReference type="PROSITE" id="PS50846"/>
    </source>
</evidence>
<feature type="region of interest" description="Disordered" evidence="7">
    <location>
        <begin position="71"/>
        <end position="95"/>
    </location>
</feature>
<feature type="domain" description="HMA" evidence="8">
    <location>
        <begin position="5"/>
        <end position="72"/>
    </location>
</feature>
<evidence type="ECO:0000256" key="1">
    <source>
        <dbReference type="ARBA" id="ARBA00004170"/>
    </source>
</evidence>
<dbReference type="Gene3D" id="3.30.70.100">
    <property type="match status" value="1"/>
</dbReference>
<evidence type="ECO:0000256" key="5">
    <source>
        <dbReference type="ARBA" id="ARBA00023289"/>
    </source>
</evidence>
<dbReference type="InterPro" id="IPR036163">
    <property type="entry name" value="HMA_dom_sf"/>
</dbReference>
<keyword evidence="2" id="KW-0488">Methylation</keyword>
<dbReference type="Proteomes" id="UP001229421">
    <property type="component" value="Unassembled WGS sequence"/>
</dbReference>
<reference evidence="9" key="1">
    <citation type="journal article" date="2023" name="bioRxiv">
        <title>Improved chromosome-level genome assembly for marigold (Tagetes erecta).</title>
        <authorList>
            <person name="Jiang F."/>
            <person name="Yuan L."/>
            <person name="Wang S."/>
            <person name="Wang H."/>
            <person name="Xu D."/>
            <person name="Wang A."/>
            <person name="Fan W."/>
        </authorList>
    </citation>
    <scope>NUCLEOTIDE SEQUENCE</scope>
    <source>
        <strain evidence="9">WSJ</strain>
        <tissue evidence="9">Leaf</tissue>
    </source>
</reference>